<sequence length="328" mass="37584">MPTEMINHERWWSSIRSSSSSSSSSSFIFFSTLSLSSPSPSTILLILFIYSLLPHAINARSVGGGRGIAVTAKGGKSRNLARPHDPTETNGSWSVMLVVIVPILEMFLFVGLAFFIRYCCYERIKKRNNDKKRRKRMQRIAKIAEEYHRQSESVWSTTPKTTAIKQHLENDNKNVDSSKSTKCNNERSNHINLYDKLTNESKVTQSNGPILSEPNNVHPKCPLHHHHNHHNHNSFRRQTDPCVAHYQIEQIPLDLNQIESNHQSSCDLTNIDNNNTTPKASMLSMMNIGYNRSHPNVYMFRDSKLPPCIIHNPPIHIPMNHLQWNRPF</sequence>
<reference evidence="3" key="1">
    <citation type="submission" date="2022-12" db="EMBL/GenBank/DDBJ databases">
        <title>Genome assemblies of Blomia tropicalis.</title>
        <authorList>
            <person name="Cui Y."/>
        </authorList>
    </citation>
    <scope>NUCLEOTIDE SEQUENCE</scope>
    <source>
        <tissue evidence="3">Adult mites</tissue>
    </source>
</reference>
<name>A0A9Q0M8Q6_BLOTA</name>
<accession>A0A9Q0M8Q6</accession>
<feature type="region of interest" description="Disordered" evidence="1">
    <location>
        <begin position="167"/>
        <end position="186"/>
    </location>
</feature>
<feature type="compositionally biased region" description="Basic and acidic residues" evidence="1">
    <location>
        <begin position="167"/>
        <end position="176"/>
    </location>
</feature>
<feature type="transmembrane region" description="Helical" evidence="2">
    <location>
        <begin position="93"/>
        <end position="116"/>
    </location>
</feature>
<evidence type="ECO:0000256" key="2">
    <source>
        <dbReference type="SAM" id="Phobius"/>
    </source>
</evidence>
<dbReference type="EMBL" id="JAPWDV010000002">
    <property type="protein sequence ID" value="KAJ6220753.1"/>
    <property type="molecule type" value="Genomic_DNA"/>
</dbReference>
<dbReference type="Proteomes" id="UP001142055">
    <property type="component" value="Chromosome 2"/>
</dbReference>
<comment type="caution">
    <text evidence="3">The sequence shown here is derived from an EMBL/GenBank/DDBJ whole genome shotgun (WGS) entry which is preliminary data.</text>
</comment>
<gene>
    <name evidence="3" type="ORF">RDWZM_006565</name>
</gene>
<protein>
    <submittedName>
        <fullName evidence="3">Uncharacterized protein</fullName>
    </submittedName>
</protein>
<evidence type="ECO:0000256" key="1">
    <source>
        <dbReference type="SAM" id="MobiDB-lite"/>
    </source>
</evidence>
<evidence type="ECO:0000313" key="4">
    <source>
        <dbReference type="Proteomes" id="UP001142055"/>
    </source>
</evidence>
<keyword evidence="2" id="KW-0472">Membrane</keyword>
<feature type="transmembrane region" description="Helical" evidence="2">
    <location>
        <begin position="27"/>
        <end position="53"/>
    </location>
</feature>
<dbReference type="AlphaFoldDB" id="A0A9Q0M8Q6"/>
<evidence type="ECO:0000313" key="3">
    <source>
        <dbReference type="EMBL" id="KAJ6220753.1"/>
    </source>
</evidence>
<keyword evidence="2" id="KW-1133">Transmembrane helix</keyword>
<keyword evidence="2" id="KW-0812">Transmembrane</keyword>
<keyword evidence="4" id="KW-1185">Reference proteome</keyword>
<organism evidence="3 4">
    <name type="scientific">Blomia tropicalis</name>
    <name type="common">Mite</name>
    <dbReference type="NCBI Taxonomy" id="40697"/>
    <lineage>
        <taxon>Eukaryota</taxon>
        <taxon>Metazoa</taxon>
        <taxon>Ecdysozoa</taxon>
        <taxon>Arthropoda</taxon>
        <taxon>Chelicerata</taxon>
        <taxon>Arachnida</taxon>
        <taxon>Acari</taxon>
        <taxon>Acariformes</taxon>
        <taxon>Sarcoptiformes</taxon>
        <taxon>Astigmata</taxon>
        <taxon>Glycyphagoidea</taxon>
        <taxon>Echimyopodidae</taxon>
        <taxon>Blomia</taxon>
    </lineage>
</organism>
<proteinExistence type="predicted"/>